<gene>
    <name evidence="1" type="ORF">MTR67_030483</name>
</gene>
<dbReference type="EMBL" id="CP133618">
    <property type="protein sequence ID" value="WMV37098.1"/>
    <property type="molecule type" value="Genomic_DNA"/>
</dbReference>
<evidence type="ECO:0000313" key="1">
    <source>
        <dbReference type="EMBL" id="WMV37098.1"/>
    </source>
</evidence>
<dbReference type="AlphaFoldDB" id="A0AAF0RAK5"/>
<sequence length="63" mass="7642">MHKSHEPNKVSLFYTLLIDIYNSHIEYVTQYLNSINIDEQDNPLNHPNFILYLPKKKLDYMHH</sequence>
<dbReference type="Proteomes" id="UP001234989">
    <property type="component" value="Chromosome 7"/>
</dbReference>
<name>A0AAF0RAK5_SOLVR</name>
<keyword evidence="2" id="KW-1185">Reference proteome</keyword>
<proteinExistence type="predicted"/>
<protein>
    <submittedName>
        <fullName evidence="1">Uncharacterized protein</fullName>
    </submittedName>
</protein>
<evidence type="ECO:0000313" key="2">
    <source>
        <dbReference type="Proteomes" id="UP001234989"/>
    </source>
</evidence>
<accession>A0AAF0RAK5</accession>
<organism evidence="1 2">
    <name type="scientific">Solanum verrucosum</name>
    <dbReference type="NCBI Taxonomy" id="315347"/>
    <lineage>
        <taxon>Eukaryota</taxon>
        <taxon>Viridiplantae</taxon>
        <taxon>Streptophyta</taxon>
        <taxon>Embryophyta</taxon>
        <taxon>Tracheophyta</taxon>
        <taxon>Spermatophyta</taxon>
        <taxon>Magnoliopsida</taxon>
        <taxon>eudicotyledons</taxon>
        <taxon>Gunneridae</taxon>
        <taxon>Pentapetalae</taxon>
        <taxon>asterids</taxon>
        <taxon>lamiids</taxon>
        <taxon>Solanales</taxon>
        <taxon>Solanaceae</taxon>
        <taxon>Solanoideae</taxon>
        <taxon>Solaneae</taxon>
        <taxon>Solanum</taxon>
    </lineage>
</organism>
<reference evidence="1" key="1">
    <citation type="submission" date="2023-08" db="EMBL/GenBank/DDBJ databases">
        <title>A de novo genome assembly of Solanum verrucosum Schlechtendal, a Mexican diploid species geographically isolated from the other diploid A-genome species in potato relatives.</title>
        <authorList>
            <person name="Hosaka K."/>
        </authorList>
    </citation>
    <scope>NUCLEOTIDE SEQUENCE</scope>
    <source>
        <tissue evidence="1">Young leaves</tissue>
    </source>
</reference>